<dbReference type="Pfam" id="PF14214">
    <property type="entry name" value="Helitron_like_N"/>
    <property type="match status" value="1"/>
</dbReference>
<gene>
    <name evidence="2" type="ORF">g.110438</name>
</gene>
<accession>A0A2S2QTY0</accession>
<reference evidence="2" key="1">
    <citation type="submission" date="2018-04" db="EMBL/GenBank/DDBJ databases">
        <title>Transcriptome assembly of Sipha flava.</title>
        <authorList>
            <person name="Scully E.D."/>
            <person name="Geib S.M."/>
            <person name="Palmer N.A."/>
            <person name="Koch K."/>
            <person name="Bradshaw J."/>
            <person name="Heng-Moss T."/>
            <person name="Sarath G."/>
        </authorList>
    </citation>
    <scope>NUCLEOTIDE SEQUENCE</scope>
</reference>
<sequence>MRKIKYGSSSTFDRYTLFVTFSPGKWNDPELIQYIRDVNPDIKSKMSINEILALDPVSVARYLDNQFEVILKCIYSDNDPLGGKCLHHFWRHEYQQRGMCHFHMLVWIESAPILGVLSEEEVAQFIMRGSSCVLPDKNTSPTLYDFSVISTIRTAREIRKLKGSSSKSVV</sequence>
<feature type="domain" description="Helitron helicase-like" evidence="1">
    <location>
        <begin position="12"/>
        <end position="106"/>
    </location>
</feature>
<proteinExistence type="predicted"/>
<dbReference type="EMBL" id="GGMS01011920">
    <property type="protein sequence ID" value="MBY81123.1"/>
    <property type="molecule type" value="Transcribed_RNA"/>
</dbReference>
<evidence type="ECO:0000313" key="2">
    <source>
        <dbReference type="EMBL" id="MBY81123.1"/>
    </source>
</evidence>
<name>A0A2S2QTY0_9HEMI</name>
<organism evidence="2">
    <name type="scientific">Sipha flava</name>
    <name type="common">yellow sugarcane aphid</name>
    <dbReference type="NCBI Taxonomy" id="143950"/>
    <lineage>
        <taxon>Eukaryota</taxon>
        <taxon>Metazoa</taxon>
        <taxon>Ecdysozoa</taxon>
        <taxon>Arthropoda</taxon>
        <taxon>Hexapoda</taxon>
        <taxon>Insecta</taxon>
        <taxon>Pterygota</taxon>
        <taxon>Neoptera</taxon>
        <taxon>Paraneoptera</taxon>
        <taxon>Hemiptera</taxon>
        <taxon>Sternorrhyncha</taxon>
        <taxon>Aphidomorpha</taxon>
        <taxon>Aphidoidea</taxon>
        <taxon>Aphididae</taxon>
        <taxon>Sipha</taxon>
    </lineage>
</organism>
<protein>
    <recommendedName>
        <fullName evidence="1">Helitron helicase-like domain-containing protein</fullName>
    </recommendedName>
</protein>
<evidence type="ECO:0000259" key="1">
    <source>
        <dbReference type="Pfam" id="PF14214"/>
    </source>
</evidence>
<dbReference type="AlphaFoldDB" id="A0A2S2QTY0"/>
<dbReference type="InterPro" id="IPR025476">
    <property type="entry name" value="Helitron_helicase-like"/>
</dbReference>